<evidence type="ECO:0000313" key="2">
    <source>
        <dbReference type="EMBL" id="CAD7403986.1"/>
    </source>
</evidence>
<feature type="compositionally biased region" description="Polar residues" evidence="1">
    <location>
        <begin position="43"/>
        <end position="53"/>
    </location>
</feature>
<gene>
    <name evidence="2" type="ORF">TCEB3V08_LOCUS7279</name>
</gene>
<feature type="region of interest" description="Disordered" evidence="1">
    <location>
        <begin position="33"/>
        <end position="54"/>
    </location>
</feature>
<accession>A0A7R9CYY7</accession>
<reference evidence="2" key="1">
    <citation type="submission" date="2020-11" db="EMBL/GenBank/DDBJ databases">
        <authorList>
            <person name="Tran Van P."/>
        </authorList>
    </citation>
    <scope>NUCLEOTIDE SEQUENCE</scope>
</reference>
<sequence>MKPTKHQKASTSLVMRQSIGERRNVELEEVNPHLRGGRVENHLGNTTPSSPDQDLNLDLPVLSSRAQHDKGHSALLVHAVGPLIDVEGLSTGTWRSRWKYRGTLSLVDYSVLLSGNICLRFVECQAAIQAGYALSPSAAYSYCCSQLGKMGDLTPLQPIKLALAPTLRTSMAVSIQFSPRPRHVIPRGMLGLVDRQYFVRVSTSLKTDPHMFGFDAGHRSTFGAKQRRMNLPEAFLRKIIGAIKGIEGRIVAMPRETCQLSSLLGDLAV</sequence>
<proteinExistence type="predicted"/>
<dbReference type="AlphaFoldDB" id="A0A7R9CYY7"/>
<name>A0A7R9CYY7_TIMCR</name>
<evidence type="ECO:0000256" key="1">
    <source>
        <dbReference type="SAM" id="MobiDB-lite"/>
    </source>
</evidence>
<organism evidence="2">
    <name type="scientific">Timema cristinae</name>
    <name type="common">Walking stick</name>
    <dbReference type="NCBI Taxonomy" id="61476"/>
    <lineage>
        <taxon>Eukaryota</taxon>
        <taxon>Metazoa</taxon>
        <taxon>Ecdysozoa</taxon>
        <taxon>Arthropoda</taxon>
        <taxon>Hexapoda</taxon>
        <taxon>Insecta</taxon>
        <taxon>Pterygota</taxon>
        <taxon>Neoptera</taxon>
        <taxon>Polyneoptera</taxon>
        <taxon>Phasmatodea</taxon>
        <taxon>Timematodea</taxon>
        <taxon>Timematoidea</taxon>
        <taxon>Timematidae</taxon>
        <taxon>Timema</taxon>
    </lineage>
</organism>
<protein>
    <submittedName>
        <fullName evidence="2">Uncharacterized protein</fullName>
    </submittedName>
</protein>
<dbReference type="EMBL" id="OC319021">
    <property type="protein sequence ID" value="CAD7403986.1"/>
    <property type="molecule type" value="Genomic_DNA"/>
</dbReference>